<feature type="compositionally biased region" description="Polar residues" evidence="1">
    <location>
        <begin position="117"/>
        <end position="126"/>
    </location>
</feature>
<feature type="region of interest" description="Disordered" evidence="1">
    <location>
        <begin position="81"/>
        <end position="126"/>
    </location>
</feature>
<feature type="compositionally biased region" description="Polar residues" evidence="1">
    <location>
        <begin position="11"/>
        <end position="21"/>
    </location>
</feature>
<feature type="compositionally biased region" description="Polar residues" evidence="1">
    <location>
        <begin position="81"/>
        <end position="109"/>
    </location>
</feature>
<evidence type="ECO:0000313" key="3">
    <source>
        <dbReference type="Proteomes" id="UP001341840"/>
    </source>
</evidence>
<accession>A0ABU6RGX5</accession>
<proteinExistence type="predicted"/>
<evidence type="ECO:0000256" key="1">
    <source>
        <dbReference type="SAM" id="MobiDB-lite"/>
    </source>
</evidence>
<keyword evidence="3" id="KW-1185">Reference proteome</keyword>
<protein>
    <submittedName>
        <fullName evidence="2">Uncharacterized protein</fullName>
    </submittedName>
</protein>
<name>A0ABU6RGX5_9FABA</name>
<gene>
    <name evidence="2" type="ORF">PIB30_047840</name>
</gene>
<organism evidence="2 3">
    <name type="scientific">Stylosanthes scabra</name>
    <dbReference type="NCBI Taxonomy" id="79078"/>
    <lineage>
        <taxon>Eukaryota</taxon>
        <taxon>Viridiplantae</taxon>
        <taxon>Streptophyta</taxon>
        <taxon>Embryophyta</taxon>
        <taxon>Tracheophyta</taxon>
        <taxon>Spermatophyta</taxon>
        <taxon>Magnoliopsida</taxon>
        <taxon>eudicotyledons</taxon>
        <taxon>Gunneridae</taxon>
        <taxon>Pentapetalae</taxon>
        <taxon>rosids</taxon>
        <taxon>fabids</taxon>
        <taxon>Fabales</taxon>
        <taxon>Fabaceae</taxon>
        <taxon>Papilionoideae</taxon>
        <taxon>50 kb inversion clade</taxon>
        <taxon>dalbergioids sensu lato</taxon>
        <taxon>Dalbergieae</taxon>
        <taxon>Pterocarpus clade</taxon>
        <taxon>Stylosanthes</taxon>
    </lineage>
</organism>
<reference evidence="2 3" key="1">
    <citation type="journal article" date="2023" name="Plants (Basel)">
        <title>Bridging the Gap: Combining Genomics and Transcriptomics Approaches to Understand Stylosanthes scabra, an Orphan Legume from the Brazilian Caatinga.</title>
        <authorList>
            <person name="Ferreira-Neto J.R.C."/>
            <person name="da Silva M.D."/>
            <person name="Binneck E."/>
            <person name="de Melo N.F."/>
            <person name="da Silva R.H."/>
            <person name="de Melo A.L.T.M."/>
            <person name="Pandolfi V."/>
            <person name="Bustamante F.O."/>
            <person name="Brasileiro-Vidal A.C."/>
            <person name="Benko-Iseppon A.M."/>
        </authorList>
    </citation>
    <scope>NUCLEOTIDE SEQUENCE [LARGE SCALE GENOMIC DNA]</scope>
    <source>
        <tissue evidence="2">Leaves</tissue>
    </source>
</reference>
<comment type="caution">
    <text evidence="2">The sequence shown here is derived from an EMBL/GenBank/DDBJ whole genome shotgun (WGS) entry which is preliminary data.</text>
</comment>
<feature type="region of interest" description="Disordered" evidence="1">
    <location>
        <begin position="1"/>
        <end position="40"/>
    </location>
</feature>
<dbReference type="EMBL" id="JASCZI010030517">
    <property type="protein sequence ID" value="MED6123306.1"/>
    <property type="molecule type" value="Genomic_DNA"/>
</dbReference>
<evidence type="ECO:0000313" key="2">
    <source>
        <dbReference type="EMBL" id="MED6123306.1"/>
    </source>
</evidence>
<sequence>MFSLPSRADPQGSSLSNTPPSLVSPRSIFRITSPSPHTSPPPFSKVVEYVKFGSSAVAFPACGGVTDNRYFHGDVSVPSSYGSVNGSGRSHSEKQTPITSPSNTLPNSKVQKDKPTRMSSLLGNSHNLHRLQLRRSQYYLTKNNLDKDSDPLLAHGVASSASAPPDPVVSLFATILVIFVRRQLCNLRRRPPFSTRSQSSVQLSSDLETSPLFSRVTPYSLELDPEDPSQRAQVAFFKFKQTVPTVEAQAQKRWRRVGEDAVAGRSFERE</sequence>
<dbReference type="Proteomes" id="UP001341840">
    <property type="component" value="Unassembled WGS sequence"/>
</dbReference>